<comment type="caution">
    <text evidence="3">The sequence shown here is derived from an EMBL/GenBank/DDBJ whole genome shotgun (WGS) entry which is preliminary data.</text>
</comment>
<protein>
    <submittedName>
        <fullName evidence="3">Related to glyoxal oxidase</fullName>
    </submittedName>
</protein>
<dbReference type="eggNOG" id="KOG4157">
    <property type="taxonomic scope" value="Eukaryota"/>
</dbReference>
<dbReference type="EMBL" id="CAFZ01000005">
    <property type="protein sequence ID" value="CCA66766.1"/>
    <property type="molecule type" value="Genomic_DNA"/>
</dbReference>
<dbReference type="HOGENOM" id="CLU_014722_3_2_1"/>
<dbReference type="STRING" id="1109443.G4T5Z0"/>
<organism evidence="3 4">
    <name type="scientific">Serendipita indica (strain DSM 11827)</name>
    <name type="common">Root endophyte fungus</name>
    <name type="synonym">Piriformospora indica</name>
    <dbReference type="NCBI Taxonomy" id="1109443"/>
    <lineage>
        <taxon>Eukaryota</taxon>
        <taxon>Fungi</taxon>
        <taxon>Dikarya</taxon>
        <taxon>Basidiomycota</taxon>
        <taxon>Agaricomycotina</taxon>
        <taxon>Agaricomycetes</taxon>
        <taxon>Sebacinales</taxon>
        <taxon>Serendipitaceae</taxon>
        <taxon>Serendipita</taxon>
    </lineage>
</organism>
<proteinExistence type="predicted"/>
<accession>G4T5Z0</accession>
<sequence>MPVVKITMVYTIIPIITLVLGLLSSANASWRFNARTLVTARVDPLISPNSVSSHVHDYAGASNFGVTYDYDNMRSSSCTSSSISVDHSGYWMPSVYYKNRNGSFRLLKSSYIIYYLHRGTNIKAFPAGFRMIAGTATKDSYTQGNAADEAVNFHCLGPNTETPFFPDQACPQGVRVQILFPSCWNGKDITSSNFKDHVAYPVDGKEGNTCPSTHPVRLITLFLEHIIYMDDVDWYPGSLVFSEGDNHGRSSHADFTMGWDSGFLQSAIDQCTDPTANNMCGLLSQHLDSKSADACQPAKYLPLEDVGFYGPISKLLGDNPVWGNGITKATTGSSNTPPLVAPWSVVSSGWQEFGCIDEGDPYTNTMNGDKVVDQSMSPQMCVSHCNGKGFSLAGLGSGKRFGMEYVHYAHNHWKATHVSVQTNWITTAISQWWTWQSVWTDAAAPTTNGVVAAVICEYGKRLERYPPPPTIHIHQQERGWTGSTPPMDRLFP</sequence>
<keyword evidence="4" id="KW-1185">Reference proteome</keyword>
<evidence type="ECO:0000313" key="3">
    <source>
        <dbReference type="EMBL" id="CCA66766.1"/>
    </source>
</evidence>
<dbReference type="OMA" id="FMGANNI"/>
<dbReference type="PANTHER" id="PTHR43662:SF3">
    <property type="entry name" value="DOMAIN PROTEIN, PUTATIVE (AFU_ORTHOLOGUE AFUA_6G11970)-RELATED"/>
    <property type="match status" value="1"/>
</dbReference>
<evidence type="ECO:0000259" key="2">
    <source>
        <dbReference type="Pfam" id="PF09362"/>
    </source>
</evidence>
<dbReference type="PANTHER" id="PTHR43662">
    <property type="match status" value="1"/>
</dbReference>
<feature type="region of interest" description="Disordered" evidence="1">
    <location>
        <begin position="469"/>
        <end position="492"/>
    </location>
</feature>
<evidence type="ECO:0000256" key="1">
    <source>
        <dbReference type="SAM" id="MobiDB-lite"/>
    </source>
</evidence>
<evidence type="ECO:0000313" key="4">
    <source>
        <dbReference type="Proteomes" id="UP000007148"/>
    </source>
</evidence>
<name>G4T5Z0_SERID</name>
<dbReference type="InParanoid" id="G4T5Z0"/>
<dbReference type="OrthoDB" id="74764at2759"/>
<dbReference type="Proteomes" id="UP000007148">
    <property type="component" value="Unassembled WGS sequence"/>
</dbReference>
<feature type="domain" description="DUF1996" evidence="2">
    <location>
        <begin position="43"/>
        <end position="259"/>
    </location>
</feature>
<dbReference type="AlphaFoldDB" id="G4T5Z0"/>
<gene>
    <name evidence="3" type="ORF">PIIN_00446</name>
</gene>
<dbReference type="InterPro" id="IPR018535">
    <property type="entry name" value="DUF1996"/>
</dbReference>
<dbReference type="Pfam" id="PF09362">
    <property type="entry name" value="DUF1996"/>
    <property type="match status" value="1"/>
</dbReference>
<reference evidence="3 4" key="1">
    <citation type="journal article" date="2011" name="PLoS Pathog.">
        <title>Endophytic Life Strategies Decoded by Genome and Transcriptome Analyses of the Mutualistic Root Symbiont Piriformospora indica.</title>
        <authorList>
            <person name="Zuccaro A."/>
            <person name="Lahrmann U."/>
            <person name="Guldener U."/>
            <person name="Langen G."/>
            <person name="Pfiffi S."/>
            <person name="Biedenkopf D."/>
            <person name="Wong P."/>
            <person name="Samans B."/>
            <person name="Grimm C."/>
            <person name="Basiewicz M."/>
            <person name="Murat C."/>
            <person name="Martin F."/>
            <person name="Kogel K.H."/>
        </authorList>
    </citation>
    <scope>NUCLEOTIDE SEQUENCE [LARGE SCALE GENOMIC DNA]</scope>
    <source>
        <strain evidence="3 4">DSM 11827</strain>
    </source>
</reference>